<comment type="caution">
    <text evidence="1">The sequence shown here is derived from an EMBL/GenBank/DDBJ whole genome shotgun (WGS) entry which is preliminary data.</text>
</comment>
<dbReference type="Pfam" id="PF25594">
    <property type="entry name" value="GldB_lipo"/>
    <property type="match status" value="1"/>
</dbReference>
<organism evidence="1 2">
    <name type="scientific">Terrimonas rubra</name>
    <dbReference type="NCBI Taxonomy" id="1035890"/>
    <lineage>
        <taxon>Bacteria</taxon>
        <taxon>Pseudomonadati</taxon>
        <taxon>Bacteroidota</taxon>
        <taxon>Chitinophagia</taxon>
        <taxon>Chitinophagales</taxon>
        <taxon>Chitinophagaceae</taxon>
        <taxon>Terrimonas</taxon>
    </lineage>
</organism>
<gene>
    <name evidence="1" type="ORF">ACFS6H_00595</name>
</gene>
<dbReference type="PROSITE" id="PS51257">
    <property type="entry name" value="PROKAR_LIPOPROTEIN"/>
    <property type="match status" value="1"/>
</dbReference>
<evidence type="ECO:0000313" key="1">
    <source>
        <dbReference type="EMBL" id="MFD2918182.1"/>
    </source>
</evidence>
<dbReference type="RefSeq" id="WP_386093850.1">
    <property type="nucleotide sequence ID" value="NZ_JBHUOZ010000001.1"/>
</dbReference>
<keyword evidence="2" id="KW-1185">Reference proteome</keyword>
<dbReference type="Proteomes" id="UP001597511">
    <property type="component" value="Unassembled WGS sequence"/>
</dbReference>
<evidence type="ECO:0008006" key="3">
    <source>
        <dbReference type="Google" id="ProtNLM"/>
    </source>
</evidence>
<reference evidence="2" key="1">
    <citation type="journal article" date="2019" name="Int. J. Syst. Evol. Microbiol.">
        <title>The Global Catalogue of Microorganisms (GCM) 10K type strain sequencing project: providing services to taxonomists for standard genome sequencing and annotation.</title>
        <authorList>
            <consortium name="The Broad Institute Genomics Platform"/>
            <consortium name="The Broad Institute Genome Sequencing Center for Infectious Disease"/>
            <person name="Wu L."/>
            <person name="Ma J."/>
        </authorList>
    </citation>
    <scope>NUCLEOTIDE SEQUENCE [LARGE SCALE GENOMIC DNA]</scope>
    <source>
        <strain evidence="2">KCTC 23299</strain>
    </source>
</reference>
<protein>
    <recommendedName>
        <fullName evidence="3">Gliding motility-associated lipoprotein GldB</fullName>
    </recommendedName>
</protein>
<accession>A0ABW6A275</accession>
<dbReference type="EMBL" id="JBHUOZ010000001">
    <property type="protein sequence ID" value="MFD2918182.1"/>
    <property type="molecule type" value="Genomic_DNA"/>
</dbReference>
<sequence>MKQALILFIVVIGLAACGNKTKAPDVSNISVDLKVERFDRDFFALDTNHTESGMVALQEKYPVLLPLYLQGILGVFDPAGVNSFYQYYKPVYDSVQKAFPDFDGIAKEIGQSFRYVKHYFPAYELPRRIIPIVGPMNAADDLPRKANGEYTAVFGREDFVGISLQFYLGKDFSLYNVEYFINNVAPLYISRRFEKQYIVPDVMKLIVDDLYPDESQALPLIGQIIEKGKRWWLLDKLMPHTADSLKTGYTGLQTEWVEHNEGAVWASFIKNVNLQATDRPTIQTFIGDAPFTQFFSQEFAPGNIGPWFGRQIVRKFAANNSSLTIDEIMKKTPQEILDDAKYKPK</sequence>
<evidence type="ECO:0000313" key="2">
    <source>
        <dbReference type="Proteomes" id="UP001597511"/>
    </source>
</evidence>
<proteinExistence type="predicted"/>
<dbReference type="InterPro" id="IPR019853">
    <property type="entry name" value="GldB-like"/>
</dbReference>
<name>A0ABW6A275_9BACT</name>